<organism evidence="1">
    <name type="scientific">bacterium HR29</name>
    <dbReference type="NCBI Taxonomy" id="2035424"/>
    <lineage>
        <taxon>Bacteria</taxon>
    </lineage>
</organism>
<protein>
    <submittedName>
        <fullName evidence="1">Poly(Ethylene terephthalate) hydrolase</fullName>
        <ecNumber evidence="1">3.1.1.101</ecNumber>
    </submittedName>
</protein>
<sequence>MQVVLGRVRSAGLLAALLALAAWALVWASPSAEAQSNPYQRGPNPTRSALTTDGPFSVATYSVSRLSVSGFGGGVIYYPTGTTLTFGGIAMSPGYTADASSLAWLGRRLASHGFVVIVINTNSRLDFPDSRASQLSAALNYLRTSSPSAVRARLDANRLAVAGHSMGGGATLRISEQIPTLKAGVPLTPWHTDKTFNTPVPQLIVGAEADTVAPVSQHAIPFYQNLPSTTPKVYVELDNATHFAPNSPNAAISVYTISWMKLWVDNDTRYRQFLCNVNDPALSDFRSNNRHCQ</sequence>
<evidence type="ECO:0007829" key="2">
    <source>
        <dbReference type="PDB" id="7EOA"/>
    </source>
</evidence>
<evidence type="ECO:0000313" key="1">
    <source>
        <dbReference type="EMBL" id="GBD22443.1"/>
    </source>
</evidence>
<proteinExistence type="evidence at protein level"/>
<reference evidence="2" key="2">
    <citation type="submission" date="2021-04" db="PDB data bank">
        <title>Crystal structure of Bomgl, a monoacylglycerol lipase from marine Bacillus.</title>
        <authorList>
            <person name="Wang Y.H."/>
            <person name="Wang J."/>
            <person name="Lan D.M."/>
        </authorList>
    </citation>
    <scope>X-RAY CRYSTALLOGRAPHY (1.24 ANGSTROMS) OF 36-293</scope>
</reference>
<dbReference type="EC" id="3.1.1.101" evidence="1"/>
<accession>A0ACD6B9U1</accession>
<name>A0ACD6B9U1_UNCXX</name>
<reference evidence="1" key="1">
    <citation type="journal article" date="2018" name="Microbes Environ.">
        <title>Long-Term Cultivation and Metagenomics Reveal Ecophysiology of Previously Uncultivated Thermophiles Involved in Biogeochemical Nitrogen Cycle.</title>
        <authorList>
            <person name="Kato S."/>
            <person name="Sakai S."/>
            <person name="Hirai M."/>
            <person name="Tasumi E."/>
            <person name="Nishizawa M."/>
            <person name="Suzuki K."/>
            <person name="Takai K."/>
        </authorList>
    </citation>
    <scope>NUCLEOTIDE SEQUENCE</scope>
    <source>
        <strain evidence="1">HRbin29</strain>
    </source>
</reference>
<keyword evidence="1" id="KW-0378">Hydrolase</keyword>
<comment type="caution">
    <text evidence="1">The sequence shown here is derived from an EMBL/GenBank/DDBJ whole genome shotgun (WGS) entry which is preliminary data.</text>
</comment>
<accession>A0A2H5Z9R5</accession>
<dbReference type="EMBL" id="BEIF01000001">
    <property type="protein sequence ID" value="GBD22443.1"/>
    <property type="molecule type" value="Genomic_DNA"/>
</dbReference>
<dbReference type="PDB" id="7EOA">
    <property type="method" value="X-ray"/>
    <property type="resolution" value="1.24 A"/>
    <property type="chains" value="A=36-293"/>
</dbReference>
<gene>
    <name evidence="1" type="ORF">HRbin29_00073</name>
</gene>
<keyword evidence="2" id="KW-0002">3D-structure</keyword>